<evidence type="ECO:0000256" key="2">
    <source>
        <dbReference type="ARBA" id="ARBA00022801"/>
    </source>
</evidence>
<dbReference type="Pfam" id="PF04616">
    <property type="entry name" value="Glyco_hydro_43"/>
    <property type="match status" value="1"/>
</dbReference>
<feature type="active site" description="Proton donor" evidence="4">
    <location>
        <position position="498"/>
    </location>
</feature>
<evidence type="ECO:0000256" key="4">
    <source>
        <dbReference type="PIRSR" id="PIRSR606710-1"/>
    </source>
</evidence>
<feature type="active site" description="Proton acceptor" evidence="4">
    <location>
        <position position="329"/>
    </location>
</feature>
<dbReference type="RefSeq" id="WP_109347700.1">
    <property type="nucleotide sequence ID" value="NZ_JBHRVO010000003.1"/>
</dbReference>
<dbReference type="InterPro" id="IPR013320">
    <property type="entry name" value="ConA-like_dom_sf"/>
</dbReference>
<protein>
    <recommendedName>
        <fullName evidence="11">Glycoside hydrolase</fullName>
    </recommendedName>
</protein>
<gene>
    <name evidence="9" type="ORF">DIR46_25270</name>
</gene>
<dbReference type="Proteomes" id="UP000245820">
    <property type="component" value="Chromosome"/>
</dbReference>
<evidence type="ECO:0000256" key="3">
    <source>
        <dbReference type="ARBA" id="ARBA00023295"/>
    </source>
</evidence>
<dbReference type="SUPFAM" id="SSF53474">
    <property type="entry name" value="alpha/beta-Hydrolases"/>
    <property type="match status" value="1"/>
</dbReference>
<organism evidence="9 10">
    <name type="scientific">Massilia oculi</name>
    <dbReference type="NCBI Taxonomy" id="945844"/>
    <lineage>
        <taxon>Bacteria</taxon>
        <taxon>Pseudomonadati</taxon>
        <taxon>Pseudomonadota</taxon>
        <taxon>Betaproteobacteria</taxon>
        <taxon>Burkholderiales</taxon>
        <taxon>Oxalobacteraceae</taxon>
        <taxon>Telluria group</taxon>
        <taxon>Massilia</taxon>
    </lineage>
</organism>
<name>A0A2S2DPV7_9BURK</name>
<keyword evidence="2" id="KW-0378">Hydrolase</keyword>
<dbReference type="EMBL" id="CP029343">
    <property type="protein sequence ID" value="AWL07413.1"/>
    <property type="molecule type" value="Genomic_DNA"/>
</dbReference>
<dbReference type="SUPFAM" id="SSF75005">
    <property type="entry name" value="Arabinanase/levansucrase/invertase"/>
    <property type="match status" value="1"/>
</dbReference>
<dbReference type="InterPro" id="IPR049492">
    <property type="entry name" value="BD-FAE-like_dom"/>
</dbReference>
<dbReference type="Gene3D" id="2.115.10.20">
    <property type="entry name" value="Glycosyl hydrolase domain, family 43"/>
    <property type="match status" value="1"/>
</dbReference>
<feature type="domain" description="BD-FAE-like" evidence="8">
    <location>
        <begin position="67"/>
        <end position="241"/>
    </location>
</feature>
<dbReference type="InterPro" id="IPR041542">
    <property type="entry name" value="GH43_C2"/>
</dbReference>
<dbReference type="Pfam" id="PF20434">
    <property type="entry name" value="BD-FAE"/>
    <property type="match status" value="1"/>
</dbReference>
<evidence type="ECO:0000313" key="10">
    <source>
        <dbReference type="Proteomes" id="UP000245820"/>
    </source>
</evidence>
<feature type="signal peptide" evidence="6">
    <location>
        <begin position="1"/>
        <end position="17"/>
    </location>
</feature>
<dbReference type="Gene3D" id="2.60.120.200">
    <property type="match status" value="1"/>
</dbReference>
<sequence>MRRWPLALLLPFAAASAQPQPYNAETTYRKLAADYPFIRIASGTAPAPVQVRKDLVYAVRGDTSLALDLYLPARGKRPAPLVVLVHGGGWRSGDRSEMAPLAARLAARGYAAASVSYRLSGQAPYPAAIDDVRQAVGWLQASAERFGVDPARVAIAGGSAGGQIAALVGMTDRGAIRAVVNIDGLSDFTSAEVLRHEDDPAKSPSAAGAWFGGRYAEQREVWHAASPISHVDMASPPVLFIVSGVPRFSAGREAMMAKLRSHGVLAETVALPGTPHAFWLFDPWLAPTVDAMGDFLGRVLGPMPARAPWSSDLGNGRYRNPILHADYSDPDVIRVGDTYYMVASSFANSPGLPLLTSKDMVNWELTGHALPRLVPEAAFATPQHGKGVWAPCLRYHDGKFWIFYPDPDQGVFVTTATSFNGPWSAPHLLLPGKGIIDPTPLWDDDGKAWLLHAWAKSRAGFNNVLTLRRMAPDGRSLQDDKGKVVIDGNRLPAYRTLEGPKLYKADGWYYVFAPAGGVEHGWQSVFRSRSIEGPYEDRIVLAQSTTDVNGPHQGAWVRTPEGTDWFFHFQDKRAYGRVVHLQPMRWQDGWPLIGEPSAAPGVGQPVLEHDKPVAGAYPRRQPAVGDEFDGATLGPQWQWAANWKTGWYALGDGKLRLNAQPQAPLRQLASVLTHKFVAPTFSATASVRLNSVRDGDQAGFGIAGLADNWFGVRQVAGVPRMVTMRCGEGGPCVEEVGAALPRLDVRLKIDVTDGARVAFSYSADGGGFVALGTPFEARMGRWVGAQLTLFATGAPGAHADVDYVRITP</sequence>
<evidence type="ECO:0008006" key="11">
    <source>
        <dbReference type="Google" id="ProtNLM"/>
    </source>
</evidence>
<dbReference type="InterPro" id="IPR029058">
    <property type="entry name" value="AB_hydrolase_fold"/>
</dbReference>
<dbReference type="Pfam" id="PF17851">
    <property type="entry name" value="GH43_C2"/>
    <property type="match status" value="1"/>
</dbReference>
<evidence type="ECO:0000256" key="1">
    <source>
        <dbReference type="ARBA" id="ARBA00009865"/>
    </source>
</evidence>
<dbReference type="InterPro" id="IPR006710">
    <property type="entry name" value="Glyco_hydro_43"/>
</dbReference>
<reference evidence="9 10" key="1">
    <citation type="submission" date="2018-05" db="EMBL/GenBank/DDBJ databases">
        <title>Complete genome sequence of Massilia oculi sp. nov. CCUG 43427T (=DSM 26321T), the type strain of M. oculi, and comparison with genome sequences of other Massilia strains.</title>
        <authorList>
            <person name="Zhu B."/>
        </authorList>
    </citation>
    <scope>NUCLEOTIDE SEQUENCE [LARGE SCALE GENOMIC DNA]</scope>
    <source>
        <strain evidence="9 10">CCUG 43427</strain>
    </source>
</reference>
<dbReference type="PANTHER" id="PTHR42812:SF12">
    <property type="entry name" value="BETA-XYLOSIDASE-RELATED"/>
    <property type="match status" value="1"/>
</dbReference>
<evidence type="ECO:0000259" key="7">
    <source>
        <dbReference type="Pfam" id="PF17851"/>
    </source>
</evidence>
<dbReference type="InterPro" id="IPR051795">
    <property type="entry name" value="Glycosyl_Hydrlase_43"/>
</dbReference>
<accession>A0A2S2DPV7</accession>
<keyword evidence="6" id="KW-0732">Signal</keyword>
<dbReference type="OrthoDB" id="8866236at2"/>
<evidence type="ECO:0000256" key="5">
    <source>
        <dbReference type="PIRSR" id="PIRSR606710-2"/>
    </source>
</evidence>
<feature type="site" description="Important for catalytic activity, responsible for pKa modulation of the active site Glu and correct orientation of both the proton donor and substrate" evidence="5">
    <location>
        <position position="437"/>
    </location>
</feature>
<evidence type="ECO:0000259" key="8">
    <source>
        <dbReference type="Pfam" id="PF20434"/>
    </source>
</evidence>
<dbReference type="InterPro" id="IPR023296">
    <property type="entry name" value="Glyco_hydro_beta-prop_sf"/>
</dbReference>
<keyword evidence="3" id="KW-0326">Glycosidase</keyword>
<dbReference type="SUPFAM" id="SSF49899">
    <property type="entry name" value="Concanavalin A-like lectins/glucanases"/>
    <property type="match status" value="1"/>
</dbReference>
<dbReference type="AlphaFoldDB" id="A0A2S2DPV7"/>
<feature type="chain" id="PRO_5015604185" description="Glycoside hydrolase" evidence="6">
    <location>
        <begin position="18"/>
        <end position="808"/>
    </location>
</feature>
<dbReference type="KEGG" id="mtim:DIR46_25270"/>
<evidence type="ECO:0000313" key="9">
    <source>
        <dbReference type="EMBL" id="AWL07413.1"/>
    </source>
</evidence>
<dbReference type="GO" id="GO:0005975">
    <property type="term" value="P:carbohydrate metabolic process"/>
    <property type="evidence" value="ECO:0007669"/>
    <property type="project" value="InterPro"/>
</dbReference>
<evidence type="ECO:0000256" key="6">
    <source>
        <dbReference type="SAM" id="SignalP"/>
    </source>
</evidence>
<dbReference type="PANTHER" id="PTHR42812">
    <property type="entry name" value="BETA-XYLOSIDASE"/>
    <property type="match status" value="1"/>
</dbReference>
<dbReference type="Gene3D" id="3.40.50.1820">
    <property type="entry name" value="alpha/beta hydrolase"/>
    <property type="match status" value="1"/>
</dbReference>
<dbReference type="CDD" id="cd09001">
    <property type="entry name" value="GH43_FsAxh1-like"/>
    <property type="match status" value="1"/>
</dbReference>
<proteinExistence type="inferred from homology"/>
<keyword evidence="10" id="KW-1185">Reference proteome</keyword>
<dbReference type="GO" id="GO:0004553">
    <property type="term" value="F:hydrolase activity, hydrolyzing O-glycosyl compounds"/>
    <property type="evidence" value="ECO:0007669"/>
    <property type="project" value="InterPro"/>
</dbReference>
<feature type="domain" description="Beta-xylosidase C-terminal Concanavalin A-like" evidence="7">
    <location>
        <begin position="626"/>
        <end position="806"/>
    </location>
</feature>
<comment type="similarity">
    <text evidence="1">Belongs to the glycosyl hydrolase 43 family.</text>
</comment>